<sequence>MFEELISCVLGVAAAVAGILAIAMLMFPARH</sequence>
<evidence type="ECO:0000256" key="1">
    <source>
        <dbReference type="SAM" id="Phobius"/>
    </source>
</evidence>
<dbReference type="EMBL" id="LN714502">
    <property type="protein sequence ID" value="CEL78757.1"/>
    <property type="molecule type" value="Genomic_DNA"/>
</dbReference>
<keyword evidence="1" id="KW-0472">Membrane</keyword>
<evidence type="ECO:0000313" key="2">
    <source>
        <dbReference type="EMBL" id="CEL78757.1"/>
    </source>
</evidence>
<accession>A0A0F7VFZ4</accession>
<gene>
    <name evidence="2" type="ORF">BN1205_029195</name>
</gene>
<keyword evidence="1" id="KW-0812">Transmembrane</keyword>
<protein>
    <recommendedName>
        <fullName evidence="3">Transmembrane protein</fullName>
    </recommendedName>
</protein>
<feature type="transmembrane region" description="Helical" evidence="1">
    <location>
        <begin position="6"/>
        <end position="27"/>
    </location>
</feature>
<evidence type="ECO:0008006" key="3">
    <source>
        <dbReference type="Google" id="ProtNLM"/>
    </source>
</evidence>
<proteinExistence type="predicted"/>
<name>A0A0F7VFZ4_TOXGV</name>
<keyword evidence="1" id="KW-1133">Transmembrane helix</keyword>
<dbReference type="AlphaFoldDB" id="A0A0F7VFZ4"/>
<organism evidence="2">
    <name type="scientific">Toxoplasma gondii (strain ATCC 50861 / VEG)</name>
    <dbReference type="NCBI Taxonomy" id="432359"/>
    <lineage>
        <taxon>Eukaryota</taxon>
        <taxon>Sar</taxon>
        <taxon>Alveolata</taxon>
        <taxon>Apicomplexa</taxon>
        <taxon>Conoidasida</taxon>
        <taxon>Coccidia</taxon>
        <taxon>Eucoccidiorida</taxon>
        <taxon>Eimeriorina</taxon>
        <taxon>Sarcocystidae</taxon>
        <taxon>Toxoplasma</taxon>
    </lineage>
</organism>
<reference evidence="2" key="1">
    <citation type="journal article" date="2015" name="PLoS ONE">
        <title>Comprehensive Evaluation of Toxoplasma gondii VEG and Neospora caninum LIV Genomes with Tachyzoite Stage Transcriptome and Proteome Defines Novel Transcript Features.</title>
        <authorList>
            <person name="Ramaprasad A."/>
            <person name="Mourier T."/>
            <person name="Naeem R."/>
            <person name="Malas T.B."/>
            <person name="Moussa E."/>
            <person name="Panigrahi A."/>
            <person name="Vermont S.J."/>
            <person name="Otto T.D."/>
            <person name="Wastling J."/>
            <person name="Pain A."/>
        </authorList>
    </citation>
    <scope>NUCLEOTIDE SEQUENCE</scope>
    <source>
        <strain evidence="2">VEG</strain>
    </source>
</reference>